<evidence type="ECO:0000313" key="2">
    <source>
        <dbReference type="EMBL" id="KAJ7610467.1"/>
    </source>
</evidence>
<sequence length="334" mass="36060">MFRATQHTAPAPNRPGYYESDNSPTPRASSFNPILIRPASRSSSSSSGSSLDPKAADFYPSRPASSASSGSFSSSQLSSSSLAPPLFSSTPASSARSSRVCSPAPPFDRWEEVYKSYRQQLQNSPDTRGPVKSLIQAGVEHCENTKPMAALVIRLAAHARGGKTAFRALLRSEALGSFQAYWHGVRRFPSPHPHHSRVDQPLSLRKDDARWTSESPTEQPYIYSSGVNTAAFIGALFRVGVLTAEDVHECLAVLVPPTQTQADLELMPLMAMYALLDHCGTAICEGQSGIEVNNSSRVSVSRMRASGSGIRLNPGRRSSRTSPRCLDDGLPLLK</sequence>
<name>A0AAD7B4K1_9AGAR</name>
<keyword evidence="3" id="KW-1185">Reference proteome</keyword>
<accession>A0AAD7B4K1</accession>
<organism evidence="2 3">
    <name type="scientific">Roridomyces roridus</name>
    <dbReference type="NCBI Taxonomy" id="1738132"/>
    <lineage>
        <taxon>Eukaryota</taxon>
        <taxon>Fungi</taxon>
        <taxon>Dikarya</taxon>
        <taxon>Basidiomycota</taxon>
        <taxon>Agaricomycotina</taxon>
        <taxon>Agaricomycetes</taxon>
        <taxon>Agaricomycetidae</taxon>
        <taxon>Agaricales</taxon>
        <taxon>Marasmiineae</taxon>
        <taxon>Mycenaceae</taxon>
        <taxon>Roridomyces</taxon>
    </lineage>
</organism>
<evidence type="ECO:0000256" key="1">
    <source>
        <dbReference type="SAM" id="MobiDB-lite"/>
    </source>
</evidence>
<feature type="compositionally biased region" description="Polar residues" evidence="1">
    <location>
        <begin position="20"/>
        <end position="32"/>
    </location>
</feature>
<dbReference type="EMBL" id="JARKIF010000035">
    <property type="protein sequence ID" value="KAJ7610467.1"/>
    <property type="molecule type" value="Genomic_DNA"/>
</dbReference>
<evidence type="ECO:0000313" key="3">
    <source>
        <dbReference type="Proteomes" id="UP001221142"/>
    </source>
</evidence>
<protein>
    <submittedName>
        <fullName evidence="2">Uncharacterized protein</fullName>
    </submittedName>
</protein>
<reference evidence="2" key="1">
    <citation type="submission" date="2023-03" db="EMBL/GenBank/DDBJ databases">
        <title>Massive genome expansion in bonnet fungi (Mycena s.s.) driven by repeated elements and novel gene families across ecological guilds.</title>
        <authorList>
            <consortium name="Lawrence Berkeley National Laboratory"/>
            <person name="Harder C.B."/>
            <person name="Miyauchi S."/>
            <person name="Viragh M."/>
            <person name="Kuo A."/>
            <person name="Thoen E."/>
            <person name="Andreopoulos B."/>
            <person name="Lu D."/>
            <person name="Skrede I."/>
            <person name="Drula E."/>
            <person name="Henrissat B."/>
            <person name="Morin E."/>
            <person name="Kohler A."/>
            <person name="Barry K."/>
            <person name="LaButti K."/>
            <person name="Morin E."/>
            <person name="Salamov A."/>
            <person name="Lipzen A."/>
            <person name="Mereny Z."/>
            <person name="Hegedus B."/>
            <person name="Baldrian P."/>
            <person name="Stursova M."/>
            <person name="Weitz H."/>
            <person name="Taylor A."/>
            <person name="Grigoriev I.V."/>
            <person name="Nagy L.G."/>
            <person name="Martin F."/>
            <person name="Kauserud H."/>
        </authorList>
    </citation>
    <scope>NUCLEOTIDE SEQUENCE</scope>
    <source>
        <strain evidence="2">9284</strain>
    </source>
</reference>
<proteinExistence type="predicted"/>
<dbReference type="SUPFAM" id="SSF48371">
    <property type="entry name" value="ARM repeat"/>
    <property type="match status" value="1"/>
</dbReference>
<dbReference type="InterPro" id="IPR016024">
    <property type="entry name" value="ARM-type_fold"/>
</dbReference>
<dbReference type="AlphaFoldDB" id="A0AAD7B4K1"/>
<comment type="caution">
    <text evidence="2">The sequence shown here is derived from an EMBL/GenBank/DDBJ whole genome shotgun (WGS) entry which is preliminary data.</text>
</comment>
<gene>
    <name evidence="2" type="ORF">FB45DRAFT_333950</name>
</gene>
<dbReference type="Proteomes" id="UP001221142">
    <property type="component" value="Unassembled WGS sequence"/>
</dbReference>
<feature type="compositionally biased region" description="Low complexity" evidence="1">
    <location>
        <begin position="40"/>
        <end position="50"/>
    </location>
</feature>
<feature type="compositionally biased region" description="Low complexity" evidence="1">
    <location>
        <begin position="60"/>
        <end position="75"/>
    </location>
</feature>
<feature type="region of interest" description="Disordered" evidence="1">
    <location>
        <begin position="303"/>
        <end position="334"/>
    </location>
</feature>
<feature type="region of interest" description="Disordered" evidence="1">
    <location>
        <begin position="1"/>
        <end position="75"/>
    </location>
</feature>